<dbReference type="InterPro" id="IPR014001">
    <property type="entry name" value="Helicase_ATP-bd"/>
</dbReference>
<dbReference type="SMART" id="SM00456">
    <property type="entry name" value="WW"/>
    <property type="match status" value="1"/>
</dbReference>
<gene>
    <name evidence="4" type="ORF">BN9_081760</name>
</gene>
<dbReference type="STRING" id="65357.A0A024GK95"/>
<keyword evidence="5" id="KW-1185">Reference proteome</keyword>
<dbReference type="InterPro" id="IPR001202">
    <property type="entry name" value="WW_dom"/>
</dbReference>
<dbReference type="Proteomes" id="UP000053237">
    <property type="component" value="Unassembled WGS sequence"/>
</dbReference>
<reference evidence="4 5" key="1">
    <citation type="submission" date="2012-05" db="EMBL/GenBank/DDBJ databases">
        <title>Recombination and specialization in a pathogen metapopulation.</title>
        <authorList>
            <person name="Gardiner A."/>
            <person name="Kemen E."/>
            <person name="Schultz-Larsen T."/>
            <person name="MacLean D."/>
            <person name="Van Oosterhout C."/>
            <person name="Jones J.D.G."/>
        </authorList>
    </citation>
    <scope>NUCLEOTIDE SEQUENCE [LARGE SCALE GENOMIC DNA]</scope>
    <source>
        <strain evidence="4 5">Ac Nc2</strain>
    </source>
</reference>
<dbReference type="Pfam" id="PF22679">
    <property type="entry name" value="T1R_D3-like"/>
    <property type="match status" value="1"/>
</dbReference>
<evidence type="ECO:0000256" key="1">
    <source>
        <dbReference type="SAM" id="MobiDB-lite"/>
    </source>
</evidence>
<dbReference type="SUPFAM" id="SSF51045">
    <property type="entry name" value="WW domain"/>
    <property type="match status" value="1"/>
</dbReference>
<dbReference type="InterPro" id="IPR027417">
    <property type="entry name" value="P-loop_NTPase"/>
</dbReference>
<name>A0A024GK95_9STRA</name>
<evidence type="ECO:0000313" key="5">
    <source>
        <dbReference type="Proteomes" id="UP000053237"/>
    </source>
</evidence>
<feature type="compositionally biased region" description="Basic and acidic residues" evidence="1">
    <location>
        <begin position="36"/>
        <end position="48"/>
    </location>
</feature>
<dbReference type="PROSITE" id="PS50020">
    <property type="entry name" value="WW_DOMAIN_2"/>
    <property type="match status" value="1"/>
</dbReference>
<protein>
    <recommendedName>
        <fullName evidence="6">WW domain-containing protein</fullName>
    </recommendedName>
</protein>
<accession>A0A024GK95</accession>
<dbReference type="AlphaFoldDB" id="A0A024GK95"/>
<dbReference type="SUPFAM" id="SSF52540">
    <property type="entry name" value="P-loop containing nucleoside triphosphate hydrolases"/>
    <property type="match status" value="2"/>
</dbReference>
<feature type="domain" description="Helicase ATP-binding" evidence="3">
    <location>
        <begin position="101"/>
        <end position="314"/>
    </location>
</feature>
<dbReference type="InterPro" id="IPR036020">
    <property type="entry name" value="WW_dom_sf"/>
</dbReference>
<evidence type="ECO:0000313" key="4">
    <source>
        <dbReference type="EMBL" id="CCI47198.1"/>
    </source>
</evidence>
<feature type="domain" description="WW" evidence="2">
    <location>
        <begin position="4"/>
        <end position="38"/>
    </location>
</feature>
<dbReference type="InterPro" id="IPR055180">
    <property type="entry name" value="HsdR_RecA-like_helicase_dom_2"/>
</dbReference>
<organism evidence="4 5">
    <name type="scientific">Albugo candida</name>
    <dbReference type="NCBI Taxonomy" id="65357"/>
    <lineage>
        <taxon>Eukaryota</taxon>
        <taxon>Sar</taxon>
        <taxon>Stramenopiles</taxon>
        <taxon>Oomycota</taxon>
        <taxon>Peronosporomycetes</taxon>
        <taxon>Albuginales</taxon>
        <taxon>Albuginaceae</taxon>
        <taxon>Albugo</taxon>
    </lineage>
</organism>
<dbReference type="Pfam" id="PF00397">
    <property type="entry name" value="WW"/>
    <property type="match status" value="1"/>
</dbReference>
<evidence type="ECO:0000259" key="2">
    <source>
        <dbReference type="PROSITE" id="PS50020"/>
    </source>
</evidence>
<dbReference type="InParanoid" id="A0A024GK95"/>
<dbReference type="EMBL" id="CAIX01000157">
    <property type="protein sequence ID" value="CCI47198.1"/>
    <property type="molecule type" value="Genomic_DNA"/>
</dbReference>
<comment type="caution">
    <text evidence="4">The sequence shown here is derived from an EMBL/GenBank/DDBJ whole genome shotgun (WGS) entry which is preliminary data.</text>
</comment>
<evidence type="ECO:0000259" key="3">
    <source>
        <dbReference type="PROSITE" id="PS51192"/>
    </source>
</evidence>
<dbReference type="Gene3D" id="2.20.70.10">
    <property type="match status" value="1"/>
</dbReference>
<dbReference type="PANTHER" id="PTHR42927">
    <property type="entry name" value="HELICASE SUPERFAMILY 1 AND 2 DOMAIN-CONTAINING PROTEIN"/>
    <property type="match status" value="1"/>
</dbReference>
<dbReference type="InterPro" id="IPR040980">
    <property type="entry name" value="SWI2_SNF2"/>
</dbReference>
<evidence type="ECO:0008006" key="6">
    <source>
        <dbReference type="Google" id="ProtNLM"/>
    </source>
</evidence>
<dbReference type="PANTHER" id="PTHR42927:SF1">
    <property type="entry name" value="HELICASE SUPERFAMILY 1 AND 2 DOMAIN-CONTAINING PROTEIN"/>
    <property type="match status" value="1"/>
</dbReference>
<dbReference type="PROSITE" id="PS51192">
    <property type="entry name" value="HELICASE_ATP_BIND_1"/>
    <property type="match status" value="1"/>
</dbReference>
<dbReference type="OrthoDB" id="2419400at2759"/>
<feature type="region of interest" description="Disordered" evidence="1">
    <location>
        <begin position="35"/>
        <end position="63"/>
    </location>
</feature>
<dbReference type="Pfam" id="PF18766">
    <property type="entry name" value="SWI2_SNF2"/>
    <property type="match status" value="1"/>
</dbReference>
<dbReference type="CDD" id="cd00201">
    <property type="entry name" value="WW"/>
    <property type="match status" value="1"/>
</dbReference>
<proteinExistence type="predicted"/>
<dbReference type="Gene3D" id="3.40.50.300">
    <property type="entry name" value="P-loop containing nucleotide triphosphate hydrolases"/>
    <property type="match status" value="2"/>
</dbReference>
<dbReference type="SMART" id="SM00487">
    <property type="entry name" value="DEXDc"/>
    <property type="match status" value="1"/>
</dbReference>
<sequence>MTDSALPKGWTICVSRSKRKIYYYHQETNTVQWSRPGDEENCKNDKIVKKTSNKRQRPNSDSPSIELLIRTSLKAGLSEIQNVFIPWNHQISAINAIMKHLQSENTNNRFLIQHSTGSGKTATMSGLAHLLLLIADKQGERFHTVFLITDRIALDTQNRLALTKYLMRNGFFDVFYADNSDSLGQLMQKMEQSESAEMRQRVIISTVHKLQTLFSNKVKIAQYFHLAEKVTMNKFSRIAFITDEAHRTHTSDTRQSLEKLVQSAEGTDASIIVSYHMQLVSSYSPQLQFIGFSSTPNVKTLSLFGTIASDSSSHPFHCYSIAQAIKDQIIMNMLQHYSLYQIQMNNFHSRADPSLESVHRQALNQVSESIHFSKVKSLLIAKSFTEAQARYPKAKAMVVARSRKDVITYHQLLQQYSSVTKCNWRIYAAFSGTFELNSESIFVTEKSINGPETLDTASVIIVCDKLETGYNNPNLTSLFLDRPIRNSARMVQVISRINRKAQGKQSVNIIDFSNHPARIRLAFAHYWTSFSIENTSHTLKLQLKSAVCVVADLLPDLLLSKEDHMEHILGKILKLERDPFHHIRNAMDEIVTSYVQLKSQEDSIMSLWLSEADFCRMEKLHALLEGFLRENSAKECNKYEMNEECSSKIDGIVNVFSGAIYPESLLALARIKDVNDLIRFGENALQRWDRMEAIDFIVVARSLVGNGTGDVNTKTKLLDLLNSLRVKHQSSF</sequence>